<dbReference type="Proteomes" id="UP000541444">
    <property type="component" value="Unassembled WGS sequence"/>
</dbReference>
<evidence type="ECO:0000256" key="1">
    <source>
        <dbReference type="SAM" id="MobiDB-lite"/>
    </source>
</evidence>
<feature type="compositionally biased region" description="Basic and acidic residues" evidence="1">
    <location>
        <begin position="26"/>
        <end position="36"/>
    </location>
</feature>
<sequence length="1050" mass="119680">MRGERRGGYNRGRFYPPEKRRVHSPLPREREEEHGRVRSSLQSLNPIGMERSERGLVRNRRSPSLERGNYTRHLDDRVGSRTSPLGYRRLSPNGLERSQRGLVQNRRSPSLKMRDFSRHLDDRVGSQIQYRGLSPNGLERSQSGLVKNRRSPSLERGDYSRHLDDRVGSQISHLGYRRPSPTNLERSQRVLDRNQQNPSLGRGEYSTHLNDRVGSHASPLGYQRGEVMRKYEMQEPGDINPGTQPSSSRISKKKHFQGGGSSSAIDRIDMLVQNSLQVDGTAHTFYSLPPVRNRSPPSDSRIMGRKLMLSSPGNSNVYPYKDDDVQYRVRESYKEEKLALHPRDISYPTSQVPQMKVLGNSTDSLPEDLHSFYRESRPSASGLFDGSDEKFIDPISRSGYNQTPIYDSLRVSKDVSTYQREPLSSSRMEYRDYDHNTLQGREKYVVEYPSEELYGKMQPDAARAYANTDSSRPTYLDHVIDRSNDIERSHGSRGHHHSLQRDPVSSYLDKKKTSEVVERDLEFMGTGGKYLEFGTNTSRNCGTTNHMRDFGFGKGAGPGSFKEMSKSPVVSEYDPNTDILDASPQGRLEVDDLGIYDQGKTSIKKYIVDDEMSNYNPRSMLSSSTENVRWMQELEGDDEQWDGENIGRLHSSKMFRHGRLQYGKERSLSDRMADRISVTQDSSLNKQRLVIEPHYYGGDRMSIKKRLRPLPWKESPRNNKFRKRMMDDQYESVGVQHCDHSENQLAVVKTDPPEDSEEFKLLVHRAFFKYSKQLNENPAQQKRYKEQGKSGTLLCSVCGRTCLFYHLPLSNECDDMLVSNLSNIILCNSFCYFSYSKEFVSTRSLTNHACTTAKVGQKAAHLGLHKAICVLMGWESVIAYDSPWSCHVLPNVQALALKEDLILWPPLVIIHNVSIGNKNSDGRKVVTNEEMGNILRGLGFTSGKVCRGKPANQSIMVVKYLPTFSGFEEAEKLSKYYTENKQGRTEFQQIKPKEDTSGEAKVDKVEDVLYGYMGIAEDLDKLDFETKKRSVVKSKKEIQAIADAPLVTAE</sequence>
<feature type="compositionally biased region" description="Basic and acidic residues" evidence="1">
    <location>
        <begin position="152"/>
        <end position="167"/>
    </location>
</feature>
<gene>
    <name evidence="3" type="ORF">GIB67_012952</name>
</gene>
<dbReference type="PANTHER" id="PTHR46619">
    <property type="entry name" value="RNA RECOGNITION MOTIF XS DOMAIN PROTEIN-RELATED"/>
    <property type="match status" value="1"/>
</dbReference>
<name>A0A7J7NFT9_9MAGN</name>
<protein>
    <recommendedName>
        <fullName evidence="2">XS domain-containing protein</fullName>
    </recommendedName>
</protein>
<feature type="region of interest" description="Disordered" evidence="1">
    <location>
        <begin position="486"/>
        <end position="511"/>
    </location>
</feature>
<dbReference type="AlphaFoldDB" id="A0A7J7NFT9"/>
<evidence type="ECO:0000313" key="3">
    <source>
        <dbReference type="EMBL" id="KAF6166055.1"/>
    </source>
</evidence>
<accession>A0A7J7NFT9</accession>
<dbReference type="PANTHER" id="PTHR46619:SF2">
    <property type="entry name" value="XS DOMAIN PROTEIN"/>
    <property type="match status" value="1"/>
</dbReference>
<feature type="compositionally biased region" description="Basic and acidic residues" evidence="1">
    <location>
        <begin position="112"/>
        <end position="124"/>
    </location>
</feature>
<reference evidence="3 4" key="1">
    <citation type="journal article" date="2020" name="IScience">
        <title>Genome Sequencing of the Endangered Kingdonia uniflora (Circaeasteraceae, Ranunculales) Reveals Potential Mechanisms of Evolutionary Specialization.</title>
        <authorList>
            <person name="Sun Y."/>
            <person name="Deng T."/>
            <person name="Zhang A."/>
            <person name="Moore M.J."/>
            <person name="Landis J.B."/>
            <person name="Lin N."/>
            <person name="Zhang H."/>
            <person name="Zhang X."/>
            <person name="Huang J."/>
            <person name="Zhang X."/>
            <person name="Sun H."/>
            <person name="Wang H."/>
        </authorList>
    </citation>
    <scope>NUCLEOTIDE SEQUENCE [LARGE SCALE GENOMIC DNA]</scope>
    <source>
        <strain evidence="3">TB1705</strain>
        <tissue evidence="3">Leaf</tissue>
    </source>
</reference>
<organism evidence="3 4">
    <name type="scientific">Kingdonia uniflora</name>
    <dbReference type="NCBI Taxonomy" id="39325"/>
    <lineage>
        <taxon>Eukaryota</taxon>
        <taxon>Viridiplantae</taxon>
        <taxon>Streptophyta</taxon>
        <taxon>Embryophyta</taxon>
        <taxon>Tracheophyta</taxon>
        <taxon>Spermatophyta</taxon>
        <taxon>Magnoliopsida</taxon>
        <taxon>Ranunculales</taxon>
        <taxon>Circaeasteraceae</taxon>
        <taxon>Kingdonia</taxon>
    </lineage>
</organism>
<dbReference type="GO" id="GO:0031047">
    <property type="term" value="P:regulatory ncRNA-mediated gene silencing"/>
    <property type="evidence" value="ECO:0007669"/>
    <property type="project" value="InterPro"/>
</dbReference>
<dbReference type="Pfam" id="PF03468">
    <property type="entry name" value="XS"/>
    <property type="match status" value="1"/>
</dbReference>
<feature type="domain" description="XS" evidence="2">
    <location>
        <begin position="899"/>
        <end position="1020"/>
    </location>
</feature>
<comment type="caution">
    <text evidence="3">The sequence shown here is derived from an EMBL/GenBank/DDBJ whole genome shotgun (WGS) entry which is preliminary data.</text>
</comment>
<dbReference type="InterPro" id="IPR038588">
    <property type="entry name" value="XS_domain_sf"/>
</dbReference>
<proteinExistence type="predicted"/>
<feature type="region of interest" description="Disordered" evidence="1">
    <location>
        <begin position="235"/>
        <end position="262"/>
    </location>
</feature>
<evidence type="ECO:0000259" key="2">
    <source>
        <dbReference type="Pfam" id="PF03468"/>
    </source>
</evidence>
<feature type="region of interest" description="Disordered" evidence="1">
    <location>
        <begin position="1"/>
        <end position="219"/>
    </location>
</feature>
<dbReference type="EMBL" id="JACGCM010000816">
    <property type="protein sequence ID" value="KAF6166055.1"/>
    <property type="molecule type" value="Genomic_DNA"/>
</dbReference>
<dbReference type="InterPro" id="IPR005380">
    <property type="entry name" value="XS_domain"/>
</dbReference>
<dbReference type="OrthoDB" id="777694at2759"/>
<evidence type="ECO:0000313" key="4">
    <source>
        <dbReference type="Proteomes" id="UP000541444"/>
    </source>
</evidence>
<keyword evidence="4" id="KW-1185">Reference proteome</keyword>
<dbReference type="Gene3D" id="3.30.70.2890">
    <property type="entry name" value="XS domain"/>
    <property type="match status" value="1"/>
</dbReference>